<keyword evidence="3" id="KW-0804">Transcription</keyword>
<evidence type="ECO:0000256" key="2">
    <source>
        <dbReference type="ARBA" id="ARBA00023125"/>
    </source>
</evidence>
<dbReference type="GO" id="GO:0005829">
    <property type="term" value="C:cytosol"/>
    <property type="evidence" value="ECO:0007669"/>
    <property type="project" value="TreeGrafter"/>
</dbReference>
<organism evidence="5 6">
    <name type="scientific">Aliirhizobium smilacinae</name>
    <dbReference type="NCBI Taxonomy" id="1395944"/>
    <lineage>
        <taxon>Bacteria</taxon>
        <taxon>Pseudomonadati</taxon>
        <taxon>Pseudomonadota</taxon>
        <taxon>Alphaproteobacteria</taxon>
        <taxon>Hyphomicrobiales</taxon>
        <taxon>Rhizobiaceae</taxon>
        <taxon>Aliirhizobium</taxon>
    </lineage>
</organism>
<dbReference type="EMBL" id="VDMN01000001">
    <property type="protein sequence ID" value="TNM66218.1"/>
    <property type="molecule type" value="Genomic_DNA"/>
</dbReference>
<dbReference type="Proteomes" id="UP000311605">
    <property type="component" value="Unassembled WGS sequence"/>
</dbReference>
<evidence type="ECO:0000313" key="6">
    <source>
        <dbReference type="Proteomes" id="UP000311605"/>
    </source>
</evidence>
<dbReference type="InterPro" id="IPR010982">
    <property type="entry name" value="Lambda_DNA-bd_dom_sf"/>
</dbReference>
<dbReference type="InterPro" id="IPR050807">
    <property type="entry name" value="TransReg_Diox_bact_type"/>
</dbReference>
<dbReference type="InterPro" id="IPR001387">
    <property type="entry name" value="Cro/C1-type_HTH"/>
</dbReference>
<comment type="caution">
    <text evidence="5">The sequence shown here is derived from an EMBL/GenBank/DDBJ whole genome shotgun (WGS) entry which is preliminary data.</text>
</comment>
<dbReference type="AlphaFoldDB" id="A0A5C4XS94"/>
<evidence type="ECO:0000313" key="5">
    <source>
        <dbReference type="EMBL" id="TNM66218.1"/>
    </source>
</evidence>
<dbReference type="Pfam" id="PF01381">
    <property type="entry name" value="HTH_3"/>
    <property type="match status" value="1"/>
</dbReference>
<dbReference type="SUPFAM" id="SSF47413">
    <property type="entry name" value="lambda repressor-like DNA-binding domains"/>
    <property type="match status" value="1"/>
</dbReference>
<evidence type="ECO:0000259" key="4">
    <source>
        <dbReference type="PROSITE" id="PS50943"/>
    </source>
</evidence>
<dbReference type="PANTHER" id="PTHR46797">
    <property type="entry name" value="HTH-TYPE TRANSCRIPTIONAL REGULATOR"/>
    <property type="match status" value="1"/>
</dbReference>
<dbReference type="PANTHER" id="PTHR46797:SF23">
    <property type="entry name" value="HTH-TYPE TRANSCRIPTIONAL REGULATOR SUTR"/>
    <property type="match status" value="1"/>
</dbReference>
<dbReference type="RefSeq" id="WP_139675444.1">
    <property type="nucleotide sequence ID" value="NZ_VDMN01000001.1"/>
</dbReference>
<feature type="domain" description="HTH cro/C1-type" evidence="4">
    <location>
        <begin position="11"/>
        <end position="65"/>
    </location>
</feature>
<keyword evidence="6" id="KW-1185">Reference proteome</keyword>
<dbReference type="OrthoDB" id="9815697at2"/>
<proteinExistence type="predicted"/>
<evidence type="ECO:0000256" key="1">
    <source>
        <dbReference type="ARBA" id="ARBA00023015"/>
    </source>
</evidence>
<keyword evidence="1" id="KW-0805">Transcription regulation</keyword>
<name>A0A5C4XS94_9HYPH</name>
<gene>
    <name evidence="5" type="ORF">FHP24_08445</name>
</gene>
<dbReference type="GO" id="GO:0003677">
    <property type="term" value="F:DNA binding"/>
    <property type="evidence" value="ECO:0007669"/>
    <property type="project" value="UniProtKB-KW"/>
</dbReference>
<accession>A0A5C4XS94</accession>
<dbReference type="PROSITE" id="PS50943">
    <property type="entry name" value="HTH_CROC1"/>
    <property type="match status" value="1"/>
</dbReference>
<keyword evidence="2" id="KW-0238">DNA-binding</keyword>
<dbReference type="GO" id="GO:0003700">
    <property type="term" value="F:DNA-binding transcription factor activity"/>
    <property type="evidence" value="ECO:0007669"/>
    <property type="project" value="TreeGrafter"/>
</dbReference>
<dbReference type="Gene3D" id="1.10.260.40">
    <property type="entry name" value="lambda repressor-like DNA-binding domains"/>
    <property type="match status" value="1"/>
</dbReference>
<evidence type="ECO:0000256" key="3">
    <source>
        <dbReference type="ARBA" id="ARBA00023163"/>
    </source>
</evidence>
<reference evidence="5 6" key="1">
    <citation type="submission" date="2019-06" db="EMBL/GenBank/DDBJ databases">
        <title>The draft genome of Rhizobium smilacinae PTYR-5.</title>
        <authorList>
            <person name="Liu L."/>
            <person name="Li L."/>
            <person name="Zhang X."/>
        </authorList>
    </citation>
    <scope>NUCLEOTIDE SEQUENCE [LARGE SCALE GENOMIC DNA]</scope>
    <source>
        <strain evidence="5 6">PTYR-5</strain>
    </source>
</reference>
<protein>
    <submittedName>
        <fullName evidence="5">Helix-turn-helix transcriptional regulator</fullName>
    </submittedName>
</protein>
<sequence>MNARELIGWNLRKLRVERNLSQERLALEASIDRSYVGRIERGEENLTISVLEALASALNVPVGMFFIEAVSDERPAPLKAGRKPRGAGKKEAAT</sequence>
<dbReference type="SMART" id="SM00530">
    <property type="entry name" value="HTH_XRE"/>
    <property type="match status" value="1"/>
</dbReference>
<dbReference type="CDD" id="cd00093">
    <property type="entry name" value="HTH_XRE"/>
    <property type="match status" value="1"/>
</dbReference>